<reference evidence="2" key="1">
    <citation type="submission" date="2017-09" db="EMBL/GenBank/DDBJ databases">
        <title>Depth-based differentiation of microbial function through sediment-hosted aquifers and enrichment of novel symbionts in the deep terrestrial subsurface.</title>
        <authorList>
            <person name="Probst A.J."/>
            <person name="Ladd B."/>
            <person name="Jarett J.K."/>
            <person name="Geller-Mcgrath D.E."/>
            <person name="Sieber C.M.K."/>
            <person name="Emerson J.B."/>
            <person name="Anantharaman K."/>
            <person name="Thomas B.C."/>
            <person name="Malmstrom R."/>
            <person name="Stieglmeier M."/>
            <person name="Klingl A."/>
            <person name="Woyke T."/>
            <person name="Ryan C.M."/>
            <person name="Banfield J.F."/>
        </authorList>
    </citation>
    <scope>NUCLEOTIDE SEQUENCE [LARGE SCALE GENOMIC DNA]</scope>
</reference>
<gene>
    <name evidence="1" type="ORF">CO172_03570</name>
</gene>
<dbReference type="AlphaFoldDB" id="A0A2M7XFY8"/>
<proteinExistence type="predicted"/>
<dbReference type="InterPro" id="IPR023346">
    <property type="entry name" value="Lysozyme-like_dom_sf"/>
</dbReference>
<accession>A0A2M7XFY8</accession>
<evidence type="ECO:0000313" key="1">
    <source>
        <dbReference type="EMBL" id="PJA46772.1"/>
    </source>
</evidence>
<protein>
    <recommendedName>
        <fullName evidence="3">Transglycosylase SLT domain-containing protein</fullName>
    </recommendedName>
</protein>
<dbReference type="EMBL" id="PFWS01000055">
    <property type="protein sequence ID" value="PJA46772.1"/>
    <property type="molecule type" value="Genomic_DNA"/>
</dbReference>
<evidence type="ECO:0000313" key="2">
    <source>
        <dbReference type="Proteomes" id="UP000229749"/>
    </source>
</evidence>
<sequence>MKQNGMIRIAAILVVVAIGFGAVASKAEAPLKDMATTATTNSWKHDSVVDYISLQDGQTFAYLPQAVENDPLAIEGFIYLTDSVEDAWESLNGVKSAFDSSREARTRVGVRYVITLALVEHTPWRRFFSATNDQGREEIVLELLREFGTKYDQAWRTEGSPAGARGVMQFMELTYNRLQEAYPEAGLPQRGFLQHYASFRAAFLLSDETTRWRFRNPTAYEQISDQDSELLRVASYNCSGSFVHWRAFEKYNDDWKKVLPDETRNYLEMYVWVRNYLFPPTT</sequence>
<organism evidence="1 2">
    <name type="scientific">Candidatus Uhrbacteria bacterium CG_4_9_14_3_um_filter_36_7</name>
    <dbReference type="NCBI Taxonomy" id="1975033"/>
    <lineage>
        <taxon>Bacteria</taxon>
        <taxon>Candidatus Uhriibacteriota</taxon>
    </lineage>
</organism>
<comment type="caution">
    <text evidence="1">The sequence shown here is derived from an EMBL/GenBank/DDBJ whole genome shotgun (WGS) entry which is preliminary data.</text>
</comment>
<name>A0A2M7XFY8_9BACT</name>
<dbReference type="Proteomes" id="UP000229749">
    <property type="component" value="Unassembled WGS sequence"/>
</dbReference>
<dbReference type="SUPFAM" id="SSF53955">
    <property type="entry name" value="Lysozyme-like"/>
    <property type="match status" value="1"/>
</dbReference>
<evidence type="ECO:0008006" key="3">
    <source>
        <dbReference type="Google" id="ProtNLM"/>
    </source>
</evidence>
<dbReference type="Gene3D" id="1.10.530.10">
    <property type="match status" value="1"/>
</dbReference>